<dbReference type="GeneID" id="57132284"/>
<name>A0A095AF92_LATSK</name>
<dbReference type="InterPro" id="IPR047793">
    <property type="entry name" value="LiaF_C"/>
</dbReference>
<evidence type="ECO:0000313" key="3">
    <source>
        <dbReference type="EMBL" id="SPE19537.1"/>
    </source>
</evidence>
<evidence type="ECO:0000313" key="4">
    <source>
        <dbReference type="Proteomes" id="UP000239650"/>
    </source>
</evidence>
<dbReference type="NCBIfam" id="NF040535">
    <property type="entry name" value="LiaF_C_term"/>
    <property type="match status" value="1"/>
</dbReference>
<dbReference type="GO" id="GO:0016020">
    <property type="term" value="C:membrane"/>
    <property type="evidence" value="ECO:0007669"/>
    <property type="project" value="InterPro"/>
</dbReference>
<dbReference type="AlphaFoldDB" id="A0A095AF92"/>
<evidence type="ECO:0000259" key="2">
    <source>
        <dbReference type="Pfam" id="PF24661"/>
    </source>
</evidence>
<evidence type="ECO:0000259" key="1">
    <source>
        <dbReference type="Pfam" id="PF09922"/>
    </source>
</evidence>
<feature type="domain" description="DUF7649" evidence="2">
    <location>
        <begin position="5"/>
        <end position="91"/>
    </location>
</feature>
<dbReference type="EMBL" id="OKRC01000002">
    <property type="protein sequence ID" value="SPE19537.1"/>
    <property type="molecule type" value="Genomic_DNA"/>
</dbReference>
<proteinExistence type="predicted"/>
<feature type="domain" description="Cell wall-active antibiotics response LiaF-like C-terminal" evidence="1">
    <location>
        <begin position="137"/>
        <end position="249"/>
    </location>
</feature>
<dbReference type="InterPro" id="IPR024425">
    <property type="entry name" value="LiaF-like_C"/>
</dbReference>
<sequence>MPFFWRIFLIVEAIIFGTFIWQIITYPPYLVYIIIGILGLVWANKRRMANKRGFWTTFLTMMSSVAVAVPLLINFSLWLMLIVAVVFMAINHSHASHFNNRNLNNLFENAPWRKKNFIPINTTAPKPKQATVTRHNWFGHQTIGTNIFEWDDINFAVLAGDTIIDLGSTILPKDDNHIVIRKGFGKTRILVPVGTGIYLDHSAMLGTVTIDEQQYHLKNESLQLYSTNYDEESRHLKIITNVVIGDLEVILV</sequence>
<dbReference type="InterPro" id="IPR016975">
    <property type="entry name" value="Cell_wall_LiaF"/>
</dbReference>
<accession>A0A095AF92</accession>
<dbReference type="Proteomes" id="UP000239650">
    <property type="component" value="Unassembled WGS sequence"/>
</dbReference>
<dbReference type="Pfam" id="PF24661">
    <property type="entry name" value="DUF7649"/>
    <property type="match status" value="1"/>
</dbReference>
<dbReference type="InterPro" id="IPR056066">
    <property type="entry name" value="DUF7649"/>
</dbReference>
<organism evidence="3 4">
    <name type="scientific">Latilactobacillus sakei</name>
    <name type="common">Lactobacillus sakei</name>
    <dbReference type="NCBI Taxonomy" id="1599"/>
    <lineage>
        <taxon>Bacteria</taxon>
        <taxon>Bacillati</taxon>
        <taxon>Bacillota</taxon>
        <taxon>Bacilli</taxon>
        <taxon>Lactobacillales</taxon>
        <taxon>Lactobacillaceae</taxon>
        <taxon>Latilactobacillus</taxon>
    </lineage>
</organism>
<dbReference type="RefSeq" id="WP_016265430.1">
    <property type="nucleotide sequence ID" value="NZ_BJLN01000002.1"/>
</dbReference>
<protein>
    <submittedName>
        <fullName evidence="3">Uncharacterized protein</fullName>
    </submittedName>
</protein>
<gene>
    <name evidence="3" type="ORF">LAS9267_00504</name>
</gene>
<reference evidence="3 4" key="1">
    <citation type="submission" date="2018-02" db="EMBL/GenBank/DDBJ databases">
        <authorList>
            <person name="Rodrigo-Torres L."/>
            <person name="Arahal R. D."/>
            <person name="Lucena T."/>
        </authorList>
    </citation>
    <scope>NUCLEOTIDE SEQUENCE [LARGE SCALE GENOMIC DNA]</scope>
    <source>
        <strain evidence="3 4">CECT 9267</strain>
    </source>
</reference>
<comment type="caution">
    <text evidence="3">The sequence shown here is derived from an EMBL/GenBank/DDBJ whole genome shotgun (WGS) entry which is preliminary data.</text>
</comment>
<dbReference type="Pfam" id="PF09922">
    <property type="entry name" value="LiaF-like_C"/>
    <property type="match status" value="1"/>
</dbReference>
<dbReference type="PIRSF" id="PIRSF031509">
    <property type="entry name" value="Cell_wall_LiaF/YvqF"/>
    <property type="match status" value="1"/>
</dbReference>